<dbReference type="InterPro" id="IPR051267">
    <property type="entry name" value="STEAP_metalloreductase"/>
</dbReference>
<dbReference type="InterPro" id="IPR028939">
    <property type="entry name" value="P5C_Rdtase_cat_N"/>
</dbReference>
<evidence type="ECO:0000259" key="2">
    <source>
        <dbReference type="Pfam" id="PF03807"/>
    </source>
</evidence>
<dbReference type="EMBL" id="CP006272">
    <property type="protein sequence ID" value="AGZ42648.1"/>
    <property type="molecule type" value="Genomic_DNA"/>
</dbReference>
<dbReference type="SUPFAM" id="SSF51735">
    <property type="entry name" value="NAD(P)-binding Rossmann-fold domains"/>
    <property type="match status" value="1"/>
</dbReference>
<protein>
    <submittedName>
        <fullName evidence="3">Coenzyme F420-dependent NADP oxidoreductase</fullName>
    </submittedName>
</protein>
<evidence type="ECO:0000256" key="1">
    <source>
        <dbReference type="ARBA" id="ARBA00023002"/>
    </source>
</evidence>
<dbReference type="KEGG" id="afs:AFR_21890"/>
<dbReference type="Gene3D" id="3.40.50.720">
    <property type="entry name" value="NAD(P)-binding Rossmann-like Domain"/>
    <property type="match status" value="1"/>
</dbReference>
<dbReference type="eggNOG" id="COG2085">
    <property type="taxonomic scope" value="Bacteria"/>
</dbReference>
<dbReference type="HOGENOM" id="CLU_076368_2_1_11"/>
<dbReference type="GO" id="GO:0016491">
    <property type="term" value="F:oxidoreductase activity"/>
    <property type="evidence" value="ECO:0007669"/>
    <property type="project" value="UniProtKB-KW"/>
</dbReference>
<keyword evidence="1" id="KW-0560">Oxidoreductase</keyword>
<dbReference type="AlphaFoldDB" id="U5W0B0"/>
<sequence length="212" mass="21123">MRIAIIGTGNVGSALSTAAVKAGHTVTLAAAHPEHAADVAAATGAQAAGTAVEAAQGSDLVVLAVPAGAARGVAAELAGVLAGTPLVDATNPINASFDGLDIAGVSFAHELQEVVPGAPVVKALNTLFAGRYADPQENGRPLDAFIAADDEGAKARVAEFTASLGLRPVDVGGLRKARSLEEMAFLNITVNAANGWVWQTGWQLAGPTTATA</sequence>
<dbReference type="PATRIC" id="fig|1246995.3.peg.4438"/>
<dbReference type="PANTHER" id="PTHR14239">
    <property type="entry name" value="DUDULIN-RELATED"/>
    <property type="match status" value="1"/>
</dbReference>
<organism evidence="3 4">
    <name type="scientific">Actinoplanes friuliensis DSM 7358</name>
    <dbReference type="NCBI Taxonomy" id="1246995"/>
    <lineage>
        <taxon>Bacteria</taxon>
        <taxon>Bacillati</taxon>
        <taxon>Actinomycetota</taxon>
        <taxon>Actinomycetes</taxon>
        <taxon>Micromonosporales</taxon>
        <taxon>Micromonosporaceae</taxon>
        <taxon>Actinoplanes</taxon>
    </lineage>
</organism>
<dbReference type="STRING" id="1246995.AFR_21890"/>
<accession>U5W0B0</accession>
<keyword evidence="4" id="KW-1185">Reference proteome</keyword>
<proteinExistence type="predicted"/>
<dbReference type="OrthoDB" id="5738121at2"/>
<gene>
    <name evidence="3" type="ORF">AFR_21890</name>
</gene>
<reference evidence="3 4" key="1">
    <citation type="journal article" date="2014" name="J. Biotechnol.">
        <title>Complete genome sequence of the actinobacterium Actinoplanes friuliensis HAG 010964, producer of the lipopeptide antibiotic friulimycin.</title>
        <authorList>
            <person name="Ruckert C."/>
            <person name="Szczepanowski R."/>
            <person name="Albersmeier A."/>
            <person name="Goesmann A."/>
            <person name="Fischer N."/>
            <person name="Steinkamper A."/>
            <person name="Puhler A."/>
            <person name="Biener R."/>
            <person name="Schwartz D."/>
            <person name="Kalinowski J."/>
        </authorList>
    </citation>
    <scope>NUCLEOTIDE SEQUENCE [LARGE SCALE GENOMIC DNA]</scope>
    <source>
        <strain evidence="3 4">DSM 7358</strain>
    </source>
</reference>
<dbReference type="InterPro" id="IPR036291">
    <property type="entry name" value="NAD(P)-bd_dom_sf"/>
</dbReference>
<dbReference type="PANTHER" id="PTHR14239:SF10">
    <property type="entry name" value="REDUCTASE"/>
    <property type="match status" value="1"/>
</dbReference>
<evidence type="ECO:0000313" key="3">
    <source>
        <dbReference type="EMBL" id="AGZ42648.1"/>
    </source>
</evidence>
<evidence type="ECO:0000313" key="4">
    <source>
        <dbReference type="Proteomes" id="UP000017746"/>
    </source>
</evidence>
<dbReference type="RefSeq" id="WP_023363019.1">
    <property type="nucleotide sequence ID" value="NC_022657.1"/>
</dbReference>
<name>U5W0B0_9ACTN</name>
<dbReference type="Pfam" id="PF03807">
    <property type="entry name" value="F420_oxidored"/>
    <property type="match status" value="1"/>
</dbReference>
<dbReference type="Proteomes" id="UP000017746">
    <property type="component" value="Chromosome"/>
</dbReference>
<feature type="domain" description="Pyrroline-5-carboxylate reductase catalytic N-terminal" evidence="2">
    <location>
        <begin position="2"/>
        <end position="92"/>
    </location>
</feature>